<dbReference type="PANTHER" id="PTHR11113:SF14">
    <property type="entry name" value="N-ACETYLGLUCOSAMINE-6-PHOSPHATE DEACETYLASE"/>
    <property type="match status" value="1"/>
</dbReference>
<dbReference type="EMBL" id="LGTQ01000005">
    <property type="protein sequence ID" value="KPM49270.1"/>
    <property type="molecule type" value="Genomic_DNA"/>
</dbReference>
<dbReference type="InterPro" id="IPR003764">
    <property type="entry name" value="GlcNAc_6-P_deAcase"/>
</dbReference>
<feature type="binding site" evidence="7">
    <location>
        <position position="132"/>
    </location>
    <ligand>
        <name>substrate</name>
    </ligand>
</feature>
<evidence type="ECO:0000256" key="4">
    <source>
        <dbReference type="ARBA" id="ARBA00023277"/>
    </source>
</evidence>
<evidence type="ECO:0000256" key="7">
    <source>
        <dbReference type="PIRSR" id="PIRSR038994-2"/>
    </source>
</evidence>
<feature type="binding site" evidence="8">
    <location>
        <position position="121"/>
    </location>
    <ligand>
        <name>Zn(2+)</name>
        <dbReference type="ChEBI" id="CHEBI:29105"/>
    </ligand>
</feature>
<feature type="binding site" evidence="7">
    <location>
        <begin position="296"/>
        <end position="298"/>
    </location>
    <ligand>
        <name>substrate</name>
    </ligand>
</feature>
<comment type="similarity">
    <text evidence="1 5">Belongs to the metallo-dependent hydrolases superfamily. NagA family.</text>
</comment>
<dbReference type="GO" id="GO:0006046">
    <property type="term" value="P:N-acetylglucosamine catabolic process"/>
    <property type="evidence" value="ECO:0007669"/>
    <property type="project" value="TreeGrafter"/>
</dbReference>
<feature type="domain" description="Amidohydrolase-related" evidence="9">
    <location>
        <begin position="44"/>
        <end position="355"/>
    </location>
</feature>
<comment type="caution">
    <text evidence="10">The sequence shown here is derived from an EMBL/GenBank/DDBJ whole genome shotgun (WGS) entry which is preliminary data.</text>
</comment>
<accession>A0A0P7BWD3</accession>
<name>A0A0P7BWD3_9BACT</name>
<feature type="binding site" evidence="8">
    <location>
        <position position="207"/>
    </location>
    <ligand>
        <name>Zn(2+)</name>
        <dbReference type="ChEBI" id="CHEBI:29105"/>
    </ligand>
</feature>
<organism evidence="10 11">
    <name type="scientific">Jiulongibacter sediminis</name>
    <dbReference type="NCBI Taxonomy" id="1605367"/>
    <lineage>
        <taxon>Bacteria</taxon>
        <taxon>Pseudomonadati</taxon>
        <taxon>Bacteroidota</taxon>
        <taxon>Cytophagia</taxon>
        <taxon>Cytophagales</taxon>
        <taxon>Leadbetterellaceae</taxon>
        <taxon>Jiulongibacter</taxon>
    </lineage>
</organism>
<evidence type="ECO:0000256" key="3">
    <source>
        <dbReference type="ARBA" id="ARBA00022801"/>
    </source>
</evidence>
<evidence type="ECO:0000256" key="8">
    <source>
        <dbReference type="PIRSR" id="PIRSR038994-3"/>
    </source>
</evidence>
<evidence type="ECO:0000313" key="11">
    <source>
        <dbReference type="Proteomes" id="UP000050454"/>
    </source>
</evidence>
<dbReference type="AlphaFoldDB" id="A0A0P7BWD3"/>
<feature type="binding site" evidence="7">
    <location>
        <position position="242"/>
    </location>
    <ligand>
        <name>substrate</name>
    </ligand>
</feature>
<keyword evidence="3 5" id="KW-0378">Hydrolase</keyword>
<dbReference type="OrthoDB" id="9776488at2"/>
<evidence type="ECO:0000256" key="1">
    <source>
        <dbReference type="ARBA" id="ARBA00010716"/>
    </source>
</evidence>
<protein>
    <submittedName>
        <fullName evidence="10">N-acetylglucosamine-6-phosphate deacetylase</fullName>
    </submittedName>
</protein>
<gene>
    <name evidence="10" type="ORF">AFM12_01180</name>
</gene>
<feature type="binding site" evidence="8">
    <location>
        <position position="186"/>
    </location>
    <ligand>
        <name>Zn(2+)</name>
        <dbReference type="ChEBI" id="CHEBI:29105"/>
    </ligand>
</feature>
<comment type="cofactor">
    <cofactor evidence="8">
        <name>a divalent metal cation</name>
        <dbReference type="ChEBI" id="CHEBI:60240"/>
    </cofactor>
    <text evidence="8">Binds 1 divalent metal cation per subunit.</text>
</comment>
<evidence type="ECO:0000256" key="2">
    <source>
        <dbReference type="ARBA" id="ARBA00022723"/>
    </source>
</evidence>
<feature type="active site" description="Proton donor/acceptor" evidence="6">
    <location>
        <position position="264"/>
    </location>
</feature>
<dbReference type="PATRIC" id="fig|1605367.3.peg.1571"/>
<keyword evidence="4 5" id="KW-0119">Carbohydrate metabolism</keyword>
<feature type="binding site" evidence="7">
    <location>
        <position position="218"/>
    </location>
    <ligand>
        <name>substrate</name>
    </ligand>
</feature>
<evidence type="ECO:0000256" key="5">
    <source>
        <dbReference type="PIRNR" id="PIRNR038994"/>
    </source>
</evidence>
<dbReference type="Gene3D" id="2.30.40.10">
    <property type="entry name" value="Urease, subunit C, domain 1"/>
    <property type="match status" value="1"/>
</dbReference>
<proteinExistence type="inferred from homology"/>
<dbReference type="InterPro" id="IPR032466">
    <property type="entry name" value="Metal_Hydrolase"/>
</dbReference>
<evidence type="ECO:0000256" key="6">
    <source>
        <dbReference type="PIRSR" id="PIRSR038994-1"/>
    </source>
</evidence>
<dbReference type="SUPFAM" id="SSF51556">
    <property type="entry name" value="Metallo-dependent hydrolases"/>
    <property type="match status" value="1"/>
</dbReference>
<dbReference type="PIRSF" id="PIRSF038994">
    <property type="entry name" value="NagA"/>
    <property type="match status" value="1"/>
</dbReference>
<dbReference type="STRING" id="1605367.AFM12_01180"/>
<dbReference type="RefSeq" id="WP_055143343.1">
    <property type="nucleotide sequence ID" value="NZ_JXSZ01000005.1"/>
</dbReference>
<evidence type="ECO:0000259" key="9">
    <source>
        <dbReference type="Pfam" id="PF01979"/>
    </source>
</evidence>
<keyword evidence="2 8" id="KW-0479">Metal-binding</keyword>
<dbReference type="GO" id="GO:0008448">
    <property type="term" value="F:N-acetylglucosamine-6-phosphate deacetylase activity"/>
    <property type="evidence" value="ECO:0007669"/>
    <property type="project" value="InterPro"/>
</dbReference>
<sequence>MKNIKCRYLYDDGKVAENKEIVCKDGKVLEVKDCEAPFDVECLSAAFFDTHINGGEEYYLTESNSAEAIEDIFQSSVKTGTFYVLPTLITSSQENILKGIGVMKKYMADHQESGVLGLHLEGPFLNPEKRGAHLAKYVRKPTDQEIDEILEAGKNVIQIWTIAPEQFTAEQIEKIKSAGVTISFGHSNATFDQAQTGFEQGVTLVTHLFNAMSGLHHRKPGLVGAALSNAKVWAPIIPDGKHVQYGAVKAAYKAKGEKLFIISDALFLGRKKLEFQWEEFDAKLVNGEYVNSEGNLAGSAISVGEAVKNMVEEVGVTLPEAIEMATLRPATAVGLEHKVGRIAKGYPAVFTVFDQSLENFEVLK</sequence>
<dbReference type="GO" id="GO:0046872">
    <property type="term" value="F:metal ion binding"/>
    <property type="evidence" value="ECO:0007669"/>
    <property type="project" value="UniProtKB-KW"/>
</dbReference>
<dbReference type="InterPro" id="IPR006680">
    <property type="entry name" value="Amidohydro-rel"/>
</dbReference>
<dbReference type="Pfam" id="PF01979">
    <property type="entry name" value="Amidohydro_1"/>
    <property type="match status" value="1"/>
</dbReference>
<dbReference type="InterPro" id="IPR011059">
    <property type="entry name" value="Metal-dep_hydrolase_composite"/>
</dbReference>
<dbReference type="NCBIfam" id="TIGR00221">
    <property type="entry name" value="nagA"/>
    <property type="match status" value="1"/>
</dbReference>
<keyword evidence="11" id="KW-1185">Reference proteome</keyword>
<dbReference type="PANTHER" id="PTHR11113">
    <property type="entry name" value="N-ACETYLGLUCOSAMINE-6-PHOSPHATE DEACETYLASE"/>
    <property type="match status" value="1"/>
</dbReference>
<feature type="binding site" evidence="7">
    <location>
        <begin position="210"/>
        <end position="211"/>
    </location>
    <ligand>
        <name>substrate</name>
    </ligand>
</feature>
<dbReference type="Gene3D" id="3.20.20.140">
    <property type="entry name" value="Metal-dependent hydrolases"/>
    <property type="match status" value="1"/>
</dbReference>
<dbReference type="Proteomes" id="UP000050454">
    <property type="component" value="Unassembled WGS sequence"/>
</dbReference>
<evidence type="ECO:0000313" key="10">
    <source>
        <dbReference type="EMBL" id="KPM49270.1"/>
    </source>
</evidence>
<reference evidence="10 11" key="1">
    <citation type="submission" date="2015-07" db="EMBL/GenBank/DDBJ databases">
        <title>The draft genome sequence of Leadbetterella sp. JN14-9.</title>
        <authorList>
            <person name="Liu Y."/>
            <person name="Du J."/>
            <person name="Shao Z."/>
        </authorList>
    </citation>
    <scope>NUCLEOTIDE SEQUENCE [LARGE SCALE GENOMIC DNA]</scope>
    <source>
        <strain evidence="10 11">JN14-9</strain>
    </source>
</reference>